<dbReference type="EMBL" id="MU839832">
    <property type="protein sequence ID" value="KAK1756565.1"/>
    <property type="molecule type" value="Genomic_DNA"/>
</dbReference>
<evidence type="ECO:0000313" key="1">
    <source>
        <dbReference type="EMBL" id="KAK1756565.1"/>
    </source>
</evidence>
<name>A0AAJ0BEU9_9PEZI</name>
<organism evidence="1 2">
    <name type="scientific">Echria macrotheca</name>
    <dbReference type="NCBI Taxonomy" id="438768"/>
    <lineage>
        <taxon>Eukaryota</taxon>
        <taxon>Fungi</taxon>
        <taxon>Dikarya</taxon>
        <taxon>Ascomycota</taxon>
        <taxon>Pezizomycotina</taxon>
        <taxon>Sordariomycetes</taxon>
        <taxon>Sordariomycetidae</taxon>
        <taxon>Sordariales</taxon>
        <taxon>Schizotheciaceae</taxon>
        <taxon>Echria</taxon>
    </lineage>
</organism>
<dbReference type="AlphaFoldDB" id="A0AAJ0BEU9"/>
<reference evidence="1" key="1">
    <citation type="submission" date="2023-06" db="EMBL/GenBank/DDBJ databases">
        <title>Genome-scale phylogeny and comparative genomics of the fungal order Sordariales.</title>
        <authorList>
            <consortium name="Lawrence Berkeley National Laboratory"/>
            <person name="Hensen N."/>
            <person name="Bonometti L."/>
            <person name="Westerberg I."/>
            <person name="Brannstrom I.O."/>
            <person name="Guillou S."/>
            <person name="Cros-Aarteil S."/>
            <person name="Calhoun S."/>
            <person name="Haridas S."/>
            <person name="Kuo A."/>
            <person name="Mondo S."/>
            <person name="Pangilinan J."/>
            <person name="Riley R."/>
            <person name="Labutti K."/>
            <person name="Andreopoulos B."/>
            <person name="Lipzen A."/>
            <person name="Chen C."/>
            <person name="Yanf M."/>
            <person name="Daum C."/>
            <person name="Ng V."/>
            <person name="Clum A."/>
            <person name="Steindorff A."/>
            <person name="Ohm R."/>
            <person name="Martin F."/>
            <person name="Silar P."/>
            <person name="Natvig D."/>
            <person name="Lalanne C."/>
            <person name="Gautier V."/>
            <person name="Ament-Velasquez S.L."/>
            <person name="Kruys A."/>
            <person name="Hutchinson M.I."/>
            <person name="Powell A.J."/>
            <person name="Barry K."/>
            <person name="Miller A.N."/>
            <person name="Grigoriev I.V."/>
            <person name="Debuchy R."/>
            <person name="Gladieux P."/>
            <person name="Thoren M.H."/>
            <person name="Johannesson H."/>
        </authorList>
    </citation>
    <scope>NUCLEOTIDE SEQUENCE</scope>
    <source>
        <strain evidence="1">PSN4</strain>
    </source>
</reference>
<accession>A0AAJ0BEU9</accession>
<comment type="caution">
    <text evidence="1">The sequence shown here is derived from an EMBL/GenBank/DDBJ whole genome shotgun (WGS) entry which is preliminary data.</text>
</comment>
<evidence type="ECO:0000313" key="2">
    <source>
        <dbReference type="Proteomes" id="UP001239445"/>
    </source>
</evidence>
<proteinExistence type="predicted"/>
<protein>
    <submittedName>
        <fullName evidence="1">Uncharacterized protein</fullName>
    </submittedName>
</protein>
<dbReference type="Proteomes" id="UP001239445">
    <property type="component" value="Unassembled WGS sequence"/>
</dbReference>
<sequence>MSQLRQMGISREAIMTSYKTSKIEAIPVIDDDPVEDPIILGPGTLTRTSSLVWSHRLPCRESNYLTYLTVEQDERETISKSNIIKGRTRYAKPTGTYTEPSDE</sequence>
<gene>
    <name evidence="1" type="ORF">QBC47DRAFT_187674</name>
</gene>
<keyword evidence="2" id="KW-1185">Reference proteome</keyword>